<keyword evidence="1" id="KW-1133">Transmembrane helix</keyword>
<protein>
    <submittedName>
        <fullName evidence="2">Uncharacterized protein</fullName>
    </submittedName>
</protein>
<feature type="transmembrane region" description="Helical" evidence="1">
    <location>
        <begin position="39"/>
        <end position="56"/>
    </location>
</feature>
<gene>
    <name evidence="2" type="ORF">TCM_028040</name>
</gene>
<dbReference type="Gramene" id="EOY26427">
    <property type="protein sequence ID" value="EOY26427"/>
    <property type="gene ID" value="TCM_028040"/>
</dbReference>
<sequence length="71" mass="8375">MKRTTNKALVLWETPPPGWLKFTMNVVVNGYPRQIGIRGYYVMMLSYGEIGFLILYRKASFVYFSLYCSFF</sequence>
<evidence type="ECO:0000313" key="2">
    <source>
        <dbReference type="EMBL" id="EOY26427.1"/>
    </source>
</evidence>
<proteinExistence type="predicted"/>
<keyword evidence="3" id="KW-1185">Reference proteome</keyword>
<accession>A0A061GB98</accession>
<organism evidence="2 3">
    <name type="scientific">Theobroma cacao</name>
    <name type="common">Cacao</name>
    <name type="synonym">Cocoa</name>
    <dbReference type="NCBI Taxonomy" id="3641"/>
    <lineage>
        <taxon>Eukaryota</taxon>
        <taxon>Viridiplantae</taxon>
        <taxon>Streptophyta</taxon>
        <taxon>Embryophyta</taxon>
        <taxon>Tracheophyta</taxon>
        <taxon>Spermatophyta</taxon>
        <taxon>Magnoliopsida</taxon>
        <taxon>eudicotyledons</taxon>
        <taxon>Gunneridae</taxon>
        <taxon>Pentapetalae</taxon>
        <taxon>rosids</taxon>
        <taxon>malvids</taxon>
        <taxon>Malvales</taxon>
        <taxon>Malvaceae</taxon>
        <taxon>Byttnerioideae</taxon>
        <taxon>Theobroma</taxon>
    </lineage>
</organism>
<keyword evidence="1" id="KW-0472">Membrane</keyword>
<evidence type="ECO:0000256" key="1">
    <source>
        <dbReference type="SAM" id="Phobius"/>
    </source>
</evidence>
<dbReference type="EMBL" id="CM001884">
    <property type="protein sequence ID" value="EOY26427.1"/>
    <property type="molecule type" value="Genomic_DNA"/>
</dbReference>
<dbReference type="AlphaFoldDB" id="A0A061GB98"/>
<dbReference type="InParanoid" id="A0A061GB98"/>
<dbReference type="HOGENOM" id="CLU_2745185_0_0_1"/>
<name>A0A061GB98_THECC</name>
<dbReference type="Proteomes" id="UP000026915">
    <property type="component" value="Chromosome 6"/>
</dbReference>
<evidence type="ECO:0000313" key="3">
    <source>
        <dbReference type="Proteomes" id="UP000026915"/>
    </source>
</evidence>
<reference evidence="2 3" key="1">
    <citation type="journal article" date="2013" name="Genome Biol.">
        <title>The genome sequence of the most widely cultivated cacao type and its use to identify candidate genes regulating pod color.</title>
        <authorList>
            <person name="Motamayor J.C."/>
            <person name="Mockaitis K."/>
            <person name="Schmutz J."/>
            <person name="Haiminen N."/>
            <person name="Iii D.L."/>
            <person name="Cornejo O."/>
            <person name="Findley S.D."/>
            <person name="Zheng P."/>
            <person name="Utro F."/>
            <person name="Royaert S."/>
            <person name="Saski C."/>
            <person name="Jenkins J."/>
            <person name="Podicheti R."/>
            <person name="Zhao M."/>
            <person name="Scheffler B.E."/>
            <person name="Stack J.C."/>
            <person name="Feltus F.A."/>
            <person name="Mustiga G.M."/>
            <person name="Amores F."/>
            <person name="Phillips W."/>
            <person name="Marelli J.P."/>
            <person name="May G.D."/>
            <person name="Shapiro H."/>
            <person name="Ma J."/>
            <person name="Bustamante C.D."/>
            <person name="Schnell R.J."/>
            <person name="Main D."/>
            <person name="Gilbert D."/>
            <person name="Parida L."/>
            <person name="Kuhn D.N."/>
        </authorList>
    </citation>
    <scope>NUCLEOTIDE SEQUENCE [LARGE SCALE GENOMIC DNA]</scope>
    <source>
        <strain evidence="3">cv. Matina 1-6</strain>
    </source>
</reference>
<keyword evidence="1" id="KW-0812">Transmembrane</keyword>